<comment type="caution">
    <text evidence="2">The sequence shown here is derived from an EMBL/GenBank/DDBJ whole genome shotgun (WGS) entry which is preliminary data.</text>
</comment>
<dbReference type="Proteomes" id="UP000230002">
    <property type="component" value="Unassembled WGS sequence"/>
</dbReference>
<accession>A0A2G8RYI0</accession>
<sequence length="330" mass="36373">MANFIPSEVVQSTKDGVLPLPFQLKTNSSSHLLPMQWILTEHDIQLSSTVSLIAQSILSVVFVVAYQRARSTLLKRSASGSLQRGSLVHLAALVAMAFLALANVIMSILDSRSIAGYQGKLDTAYKTFDDQYFLFMSVRGVQFYLFMAQTMVANMLMIYTFYAKSECDDYPRAGSHAIGYAILGNIFGFCAFANSLWAFEFLFLSAGINVLTSVPLMWASLRNSDTAWGPRAAVRFLCSRKFFDAMIQSAALYRVASLSLLVTFHLDPNVLFYPNISILSPLMGIAFSLAAMSKYRSSSYSESDGAIHLQEDLLVAAEEALVEKEEAAEA</sequence>
<evidence type="ECO:0000256" key="1">
    <source>
        <dbReference type="SAM" id="Phobius"/>
    </source>
</evidence>
<evidence type="ECO:0000313" key="3">
    <source>
        <dbReference type="Proteomes" id="UP000230002"/>
    </source>
</evidence>
<dbReference type="EMBL" id="AYKW01000045">
    <property type="protein sequence ID" value="PIL26544.1"/>
    <property type="molecule type" value="Genomic_DNA"/>
</dbReference>
<proteinExistence type="predicted"/>
<feature type="transmembrane region" description="Helical" evidence="1">
    <location>
        <begin position="87"/>
        <end position="109"/>
    </location>
</feature>
<feature type="transmembrane region" description="Helical" evidence="1">
    <location>
        <begin position="272"/>
        <end position="292"/>
    </location>
</feature>
<keyword evidence="3" id="KW-1185">Reference proteome</keyword>
<keyword evidence="1" id="KW-0812">Transmembrane</keyword>
<feature type="transmembrane region" description="Helical" evidence="1">
    <location>
        <begin position="174"/>
        <end position="195"/>
    </location>
</feature>
<gene>
    <name evidence="2" type="ORF">GSI_12302</name>
</gene>
<feature type="transmembrane region" description="Helical" evidence="1">
    <location>
        <begin position="143"/>
        <end position="162"/>
    </location>
</feature>
<feature type="transmembrane region" description="Helical" evidence="1">
    <location>
        <begin position="44"/>
        <end position="66"/>
    </location>
</feature>
<feature type="transmembrane region" description="Helical" evidence="1">
    <location>
        <begin position="201"/>
        <end position="221"/>
    </location>
</feature>
<keyword evidence="1" id="KW-1133">Transmembrane helix</keyword>
<evidence type="ECO:0000313" key="2">
    <source>
        <dbReference type="EMBL" id="PIL26544.1"/>
    </source>
</evidence>
<dbReference type="AlphaFoldDB" id="A0A2G8RYI0"/>
<dbReference type="OrthoDB" id="2756277at2759"/>
<feature type="transmembrane region" description="Helical" evidence="1">
    <location>
        <begin position="242"/>
        <end position="266"/>
    </location>
</feature>
<reference evidence="2 3" key="1">
    <citation type="journal article" date="2015" name="Sci. Rep.">
        <title>Chromosome-level genome map provides insights into diverse defense mechanisms in the medicinal fungus Ganoderma sinense.</title>
        <authorList>
            <person name="Zhu Y."/>
            <person name="Xu J."/>
            <person name="Sun C."/>
            <person name="Zhou S."/>
            <person name="Xu H."/>
            <person name="Nelson D.R."/>
            <person name="Qian J."/>
            <person name="Song J."/>
            <person name="Luo H."/>
            <person name="Xiang L."/>
            <person name="Li Y."/>
            <person name="Xu Z."/>
            <person name="Ji A."/>
            <person name="Wang L."/>
            <person name="Lu S."/>
            <person name="Hayward A."/>
            <person name="Sun W."/>
            <person name="Li X."/>
            <person name="Schwartz D.C."/>
            <person name="Wang Y."/>
            <person name="Chen S."/>
        </authorList>
    </citation>
    <scope>NUCLEOTIDE SEQUENCE [LARGE SCALE GENOMIC DNA]</scope>
    <source>
        <strain evidence="2 3">ZZ0214-1</strain>
    </source>
</reference>
<name>A0A2G8RYI0_9APHY</name>
<protein>
    <submittedName>
        <fullName evidence="2">Uncharacterized protein</fullName>
    </submittedName>
</protein>
<keyword evidence="1" id="KW-0472">Membrane</keyword>
<organism evidence="2 3">
    <name type="scientific">Ganoderma sinense ZZ0214-1</name>
    <dbReference type="NCBI Taxonomy" id="1077348"/>
    <lineage>
        <taxon>Eukaryota</taxon>
        <taxon>Fungi</taxon>
        <taxon>Dikarya</taxon>
        <taxon>Basidiomycota</taxon>
        <taxon>Agaricomycotina</taxon>
        <taxon>Agaricomycetes</taxon>
        <taxon>Polyporales</taxon>
        <taxon>Polyporaceae</taxon>
        <taxon>Ganoderma</taxon>
    </lineage>
</organism>